<organism evidence="2 3">
    <name type="scientific">Legionella israelensis</name>
    <dbReference type="NCBI Taxonomy" id="454"/>
    <lineage>
        <taxon>Bacteria</taxon>
        <taxon>Pseudomonadati</taxon>
        <taxon>Pseudomonadota</taxon>
        <taxon>Gammaproteobacteria</taxon>
        <taxon>Legionellales</taxon>
        <taxon>Legionellaceae</taxon>
        <taxon>Legionella</taxon>
    </lineage>
</organism>
<name>A0AAX1EHY0_9GAMM</name>
<proteinExistence type="predicted"/>
<feature type="signal peptide" evidence="1">
    <location>
        <begin position="1"/>
        <end position="23"/>
    </location>
</feature>
<protein>
    <submittedName>
        <fullName evidence="2">Uncharacterized protein</fullName>
    </submittedName>
</protein>
<sequence>MQTYLSKLKIIMLCMLFSLTSYANGGGAPSLDPNNVKMKCFGTEPFWSFTMSKEEFVYETPEIKKTLYKSVKPRLAQGLPTGFLMVFETHALKKTKNKATLVAKKNPEGCSDGMSDKSYPYDAVLILHDRVLSGCCDNQ</sequence>
<gene>
    <name evidence="2" type="ORF">E3983_10570</name>
</gene>
<feature type="chain" id="PRO_5043555895" evidence="1">
    <location>
        <begin position="24"/>
        <end position="139"/>
    </location>
</feature>
<accession>A0AAX1EHY0</accession>
<dbReference type="RefSeq" id="WP_135060939.1">
    <property type="nucleotide sequence ID" value="NZ_CP038254.1"/>
</dbReference>
<evidence type="ECO:0000313" key="2">
    <source>
        <dbReference type="EMBL" id="QBR84756.1"/>
    </source>
</evidence>
<evidence type="ECO:0000256" key="1">
    <source>
        <dbReference type="SAM" id="SignalP"/>
    </source>
</evidence>
<dbReference type="Proteomes" id="UP000295517">
    <property type="component" value="Chromosome"/>
</dbReference>
<evidence type="ECO:0000313" key="3">
    <source>
        <dbReference type="Proteomes" id="UP000295517"/>
    </source>
</evidence>
<reference evidence="2 3" key="1">
    <citation type="submission" date="2019-03" db="EMBL/GenBank/DDBJ databases">
        <title>Diverse conjugative elements silence natural transformation in Legionella species.</title>
        <authorList>
            <person name="Durieux I."/>
            <person name="Ginevra C."/>
            <person name="Attaiech L."/>
            <person name="Picq K."/>
            <person name="Juan P.A."/>
            <person name="Jarraud S."/>
            <person name="Charpentier X."/>
        </authorList>
    </citation>
    <scope>NUCLEOTIDE SEQUENCE [LARGE SCALE GENOMIC DNA]</scope>
    <source>
        <strain evidence="2 3">HL-0427-4011</strain>
    </source>
</reference>
<dbReference type="AlphaFoldDB" id="A0AAX1EHY0"/>
<dbReference type="EMBL" id="CP038254">
    <property type="protein sequence ID" value="QBR84756.1"/>
    <property type="molecule type" value="Genomic_DNA"/>
</dbReference>
<keyword evidence="1" id="KW-0732">Signal</keyword>